<dbReference type="EMBL" id="QEKV01000001">
    <property type="protein sequence ID" value="PVY95486.1"/>
    <property type="molecule type" value="Genomic_DNA"/>
</dbReference>
<evidence type="ECO:0000313" key="3">
    <source>
        <dbReference type="Proteomes" id="UP000245793"/>
    </source>
</evidence>
<proteinExistence type="predicted"/>
<accession>A0A2U1E6A8</accession>
<evidence type="ECO:0000256" key="1">
    <source>
        <dbReference type="SAM" id="Phobius"/>
    </source>
</evidence>
<feature type="transmembrane region" description="Helical" evidence="1">
    <location>
        <begin position="12"/>
        <end position="33"/>
    </location>
</feature>
<dbReference type="AlphaFoldDB" id="A0A2U1E6A8"/>
<sequence>MRYKTAEKYIDRIILFLLFFIPLYGFAILNSSQYTGWDAGTTMNTFSKITNNIFIWLLAIFTLLSLLNLFFILKRVLNGTITCKYFLIKIYPFSIIFFLNSFRFSNLITFIKNIVL</sequence>
<feature type="transmembrane region" description="Helical" evidence="1">
    <location>
        <begin position="85"/>
        <end position="102"/>
    </location>
</feature>
<keyword evidence="1" id="KW-0812">Transmembrane</keyword>
<keyword evidence="3" id="KW-1185">Reference proteome</keyword>
<keyword evidence="1" id="KW-1133">Transmembrane helix</keyword>
<reference evidence="2 3" key="1">
    <citation type="submission" date="2018-04" db="EMBL/GenBank/DDBJ databases">
        <title>Genomic Encyclopedia of Type Strains, Phase IV (KMG-IV): sequencing the most valuable type-strain genomes for metagenomic binning, comparative biology and taxonomic classification.</title>
        <authorList>
            <person name="Goeker M."/>
        </authorList>
    </citation>
    <scope>NUCLEOTIDE SEQUENCE [LARGE SCALE GENOMIC DNA]</scope>
    <source>
        <strain evidence="2 3">DSM 20705</strain>
    </source>
</reference>
<organism evidence="2 3">
    <name type="scientific">Ezakiella coagulans</name>
    <dbReference type="NCBI Taxonomy" id="46507"/>
    <lineage>
        <taxon>Bacteria</taxon>
        <taxon>Bacillati</taxon>
        <taxon>Bacillota</taxon>
        <taxon>Tissierellia</taxon>
        <taxon>Ezakiella</taxon>
    </lineage>
</organism>
<name>A0A2U1E6A8_9FIRM</name>
<feature type="transmembrane region" description="Helical" evidence="1">
    <location>
        <begin position="53"/>
        <end position="73"/>
    </location>
</feature>
<dbReference type="Proteomes" id="UP000245793">
    <property type="component" value="Unassembled WGS sequence"/>
</dbReference>
<comment type="caution">
    <text evidence="2">The sequence shown here is derived from an EMBL/GenBank/DDBJ whole genome shotgun (WGS) entry which is preliminary data.</text>
</comment>
<gene>
    <name evidence="2" type="ORF">C7381_10110</name>
</gene>
<keyword evidence="1" id="KW-0472">Membrane</keyword>
<protein>
    <submittedName>
        <fullName evidence="2">Uncharacterized protein</fullName>
    </submittedName>
</protein>
<evidence type="ECO:0000313" key="2">
    <source>
        <dbReference type="EMBL" id="PVY95486.1"/>
    </source>
</evidence>